<dbReference type="Gene3D" id="3.30.530.20">
    <property type="match status" value="1"/>
</dbReference>
<gene>
    <name evidence="1" type="ORF">EV700_2698</name>
</gene>
<dbReference type="SUPFAM" id="SSF55961">
    <property type="entry name" value="Bet v1-like"/>
    <property type="match status" value="1"/>
</dbReference>
<dbReference type="Pfam" id="PF10604">
    <property type="entry name" value="Polyketide_cyc2"/>
    <property type="match status" value="1"/>
</dbReference>
<protein>
    <submittedName>
        <fullName evidence="1">Polyketide cyclase/dehydrase/lipid transport protein</fullName>
    </submittedName>
</protein>
<dbReference type="InterPro" id="IPR023393">
    <property type="entry name" value="START-like_dom_sf"/>
</dbReference>
<organism evidence="1 2">
    <name type="scientific">Fluviicoccus keumensis</name>
    <dbReference type="NCBI Taxonomy" id="1435465"/>
    <lineage>
        <taxon>Bacteria</taxon>
        <taxon>Pseudomonadati</taxon>
        <taxon>Pseudomonadota</taxon>
        <taxon>Gammaproteobacteria</taxon>
        <taxon>Moraxellales</taxon>
        <taxon>Moraxellaceae</taxon>
        <taxon>Fluviicoccus</taxon>
    </lineage>
</organism>
<dbReference type="AlphaFoldDB" id="A0A4Q7YMU3"/>
<comment type="caution">
    <text evidence="1">The sequence shown here is derived from an EMBL/GenBank/DDBJ whole genome shotgun (WGS) entry which is preliminary data.</text>
</comment>
<dbReference type="CDD" id="cd07821">
    <property type="entry name" value="PYR_PYL_RCAR_like"/>
    <property type="match status" value="1"/>
</dbReference>
<proteinExistence type="predicted"/>
<dbReference type="EMBL" id="SHKX01000014">
    <property type="protein sequence ID" value="RZU38121.1"/>
    <property type="molecule type" value="Genomic_DNA"/>
</dbReference>
<dbReference type="Proteomes" id="UP000292423">
    <property type="component" value="Unassembled WGS sequence"/>
</dbReference>
<evidence type="ECO:0000313" key="1">
    <source>
        <dbReference type="EMBL" id="RZU38121.1"/>
    </source>
</evidence>
<accession>A0A4Q7YMU3</accession>
<reference evidence="1 2" key="1">
    <citation type="submission" date="2019-02" db="EMBL/GenBank/DDBJ databases">
        <title>Genomic Encyclopedia of Type Strains, Phase IV (KMG-IV): sequencing the most valuable type-strain genomes for metagenomic binning, comparative biology and taxonomic classification.</title>
        <authorList>
            <person name="Goeker M."/>
        </authorList>
    </citation>
    <scope>NUCLEOTIDE SEQUENCE [LARGE SCALE GENOMIC DNA]</scope>
    <source>
        <strain evidence="1 2">DSM 105135</strain>
    </source>
</reference>
<name>A0A4Q7YMU3_9GAMM</name>
<dbReference type="OrthoDB" id="4459835at2"/>
<sequence length="144" mass="16219">MKLQHISIVQDFPQPVAKIFNWLGDHNNLGAIFFPFKVERIRDGQDYLNGVGSVRRLSSFPLPPVEEMVTVYIPDEHIEYTITSAMSPISDHLGVMRFEPHEGGTRLHYTIVFRGALPLIGPVLKVGLAQGIRRGLKKLARMSI</sequence>
<dbReference type="InterPro" id="IPR019587">
    <property type="entry name" value="Polyketide_cyclase/dehydratase"/>
</dbReference>
<keyword evidence="2" id="KW-1185">Reference proteome</keyword>
<dbReference type="RefSeq" id="WP_130414683.1">
    <property type="nucleotide sequence ID" value="NZ_SHKX01000014.1"/>
</dbReference>
<evidence type="ECO:0000313" key="2">
    <source>
        <dbReference type="Proteomes" id="UP000292423"/>
    </source>
</evidence>